<proteinExistence type="predicted"/>
<gene>
    <name evidence="1" type="ORF">H0E87_025021</name>
</gene>
<name>A0A8T2XA39_POPDE</name>
<evidence type="ECO:0000313" key="2">
    <source>
        <dbReference type="Proteomes" id="UP000807159"/>
    </source>
</evidence>
<comment type="caution">
    <text evidence="1">The sequence shown here is derived from an EMBL/GenBank/DDBJ whole genome shotgun (WGS) entry which is preliminary data.</text>
</comment>
<dbReference type="Proteomes" id="UP000807159">
    <property type="component" value="Chromosome 14"/>
</dbReference>
<keyword evidence="2" id="KW-1185">Reference proteome</keyword>
<sequence length="127" mass="13824">MKTWGFERTVQLAAAPPPNDHLLPNKPFGDGATARDGISRAIAFNLVDSSVEPPQLDVLNSESDSVSTYRSTTSSSAHVKRTPARLCSLQATPLVRKYSNQAAHLAHRKSLLSDVQYCMESLATVRT</sequence>
<accession>A0A8T2XA39</accession>
<organism evidence="1 2">
    <name type="scientific">Populus deltoides</name>
    <name type="common">Eastern poplar</name>
    <name type="synonym">Eastern cottonwood</name>
    <dbReference type="NCBI Taxonomy" id="3696"/>
    <lineage>
        <taxon>Eukaryota</taxon>
        <taxon>Viridiplantae</taxon>
        <taxon>Streptophyta</taxon>
        <taxon>Embryophyta</taxon>
        <taxon>Tracheophyta</taxon>
        <taxon>Spermatophyta</taxon>
        <taxon>Magnoliopsida</taxon>
        <taxon>eudicotyledons</taxon>
        <taxon>Gunneridae</taxon>
        <taxon>Pentapetalae</taxon>
        <taxon>rosids</taxon>
        <taxon>fabids</taxon>
        <taxon>Malpighiales</taxon>
        <taxon>Salicaceae</taxon>
        <taxon>Saliceae</taxon>
        <taxon>Populus</taxon>
    </lineage>
</organism>
<reference evidence="1" key="1">
    <citation type="journal article" date="2021" name="J. Hered.">
        <title>Genome Assembly of Salicaceae Populus deltoides (Eastern Cottonwood) I-69 Based on Nanopore Sequencing and Hi-C Technologies.</title>
        <authorList>
            <person name="Bai S."/>
            <person name="Wu H."/>
            <person name="Zhang J."/>
            <person name="Pan Z."/>
            <person name="Zhao W."/>
            <person name="Li Z."/>
            <person name="Tong C."/>
        </authorList>
    </citation>
    <scope>NUCLEOTIDE SEQUENCE</scope>
    <source>
        <tissue evidence="1">Leaf</tissue>
    </source>
</reference>
<dbReference type="AlphaFoldDB" id="A0A8T2XA39"/>
<protein>
    <submittedName>
        <fullName evidence="1">Uncharacterized protein</fullName>
    </submittedName>
</protein>
<evidence type="ECO:0000313" key="1">
    <source>
        <dbReference type="EMBL" id="KAH8489632.1"/>
    </source>
</evidence>
<dbReference type="EMBL" id="JACEGQ020000014">
    <property type="protein sequence ID" value="KAH8489632.1"/>
    <property type="molecule type" value="Genomic_DNA"/>
</dbReference>